<dbReference type="OMA" id="PWPQPDI"/>
<dbReference type="AlphaFoldDB" id="A0A0N1I7B9"/>
<feature type="region of interest" description="Disordered" evidence="1">
    <location>
        <begin position="607"/>
        <end position="674"/>
    </location>
</feature>
<dbReference type="OrthoDB" id="266657at2759"/>
<reference evidence="2 3" key="1">
    <citation type="journal article" date="2015" name="PLoS Pathog.">
        <title>Leptomonas seymouri: Adaptations to the Dixenous Life Cycle Analyzed by Genome Sequencing, Transcriptome Profiling and Co-infection with Leishmania donovani.</title>
        <authorList>
            <person name="Kraeva N."/>
            <person name="Butenko A."/>
            <person name="Hlavacova J."/>
            <person name="Kostygov A."/>
            <person name="Myskova J."/>
            <person name="Grybchuk D."/>
            <person name="Lestinova T."/>
            <person name="Votypka J."/>
            <person name="Volf P."/>
            <person name="Opperdoes F."/>
            <person name="Flegontov P."/>
            <person name="Lukes J."/>
            <person name="Yurchenko V."/>
        </authorList>
    </citation>
    <scope>NUCLEOTIDE SEQUENCE [LARGE SCALE GENOMIC DNA]</scope>
    <source>
        <strain evidence="2 3">ATCC 30220</strain>
    </source>
</reference>
<protein>
    <submittedName>
        <fullName evidence="2">Uncharacterized protein</fullName>
    </submittedName>
</protein>
<feature type="region of interest" description="Disordered" evidence="1">
    <location>
        <begin position="493"/>
        <end position="584"/>
    </location>
</feature>
<evidence type="ECO:0000313" key="2">
    <source>
        <dbReference type="EMBL" id="KPI87158.1"/>
    </source>
</evidence>
<comment type="caution">
    <text evidence="2">The sequence shown here is derived from an EMBL/GenBank/DDBJ whole genome shotgun (WGS) entry which is preliminary data.</text>
</comment>
<gene>
    <name evidence="2" type="ORF">ABL78_3760</name>
</gene>
<feature type="compositionally biased region" description="Polar residues" evidence="1">
    <location>
        <begin position="271"/>
        <end position="280"/>
    </location>
</feature>
<keyword evidence="3" id="KW-1185">Reference proteome</keyword>
<feature type="compositionally biased region" description="Polar residues" evidence="1">
    <location>
        <begin position="493"/>
        <end position="503"/>
    </location>
</feature>
<dbReference type="VEuPathDB" id="TriTrypDB:Lsey_0100_0090"/>
<accession>A0A0N1I7B9</accession>
<evidence type="ECO:0000313" key="3">
    <source>
        <dbReference type="Proteomes" id="UP000038009"/>
    </source>
</evidence>
<name>A0A0N1I7B9_LEPSE</name>
<feature type="region of interest" description="Disordered" evidence="1">
    <location>
        <begin position="328"/>
        <end position="368"/>
    </location>
</feature>
<proteinExistence type="predicted"/>
<feature type="region of interest" description="Disordered" evidence="1">
    <location>
        <begin position="13"/>
        <end position="58"/>
    </location>
</feature>
<evidence type="ECO:0000256" key="1">
    <source>
        <dbReference type="SAM" id="MobiDB-lite"/>
    </source>
</evidence>
<organism evidence="2 3">
    <name type="scientific">Leptomonas seymouri</name>
    <dbReference type="NCBI Taxonomy" id="5684"/>
    <lineage>
        <taxon>Eukaryota</taxon>
        <taxon>Discoba</taxon>
        <taxon>Euglenozoa</taxon>
        <taxon>Kinetoplastea</taxon>
        <taxon>Metakinetoplastina</taxon>
        <taxon>Trypanosomatida</taxon>
        <taxon>Trypanosomatidae</taxon>
        <taxon>Leishmaniinae</taxon>
        <taxon>Leptomonas</taxon>
    </lineage>
</organism>
<dbReference type="EMBL" id="LJSK01000100">
    <property type="protein sequence ID" value="KPI87158.1"/>
    <property type="molecule type" value="Genomic_DNA"/>
</dbReference>
<feature type="region of interest" description="Disordered" evidence="1">
    <location>
        <begin position="265"/>
        <end position="286"/>
    </location>
</feature>
<feature type="compositionally biased region" description="Polar residues" evidence="1">
    <location>
        <begin position="630"/>
        <end position="643"/>
    </location>
</feature>
<dbReference type="Proteomes" id="UP000038009">
    <property type="component" value="Unassembled WGS sequence"/>
</dbReference>
<feature type="compositionally biased region" description="Polar residues" evidence="1">
    <location>
        <begin position="23"/>
        <end position="38"/>
    </location>
</feature>
<feature type="region of interest" description="Disordered" evidence="1">
    <location>
        <begin position="220"/>
        <end position="245"/>
    </location>
</feature>
<sequence length="711" mass="76507">MIDKIQSFVKKVHKSFRIGGEPHNNTGRRNSKDTNSPHAPQERKSYRLSAPAEARPNPLAYRPLTQGVQSASDTAANATATTATNLPPGTASNALPYTVLNRVVSEYGLVGGGSCGSFDAYEESRVDANTAATLPQSCVPPLSPFAPPVVSPICVASNGTRSLNKPTGVIKSANEYDYGAQAIAGYDLPQSGSHGATEHPTGDYEDVLDLLMKSPRATVTNQANSKHKNAAATTESVGEEAQMPPVAARRPQLYSGVFSSFRGANHGAGKGTSQNGSTHDGTFHPDASSGNYNLGCSYMNRSINQETGNGSEAAPALGKEGVNPFKSRVTHSRASKAATSFFKNDTTDEGAPAMKPARVDDVRGNDNTPHEGVPLALRRAKQLSLSQWAYVALLEKKVAEKKTQVRQSRVKLGRRMSLFDVGSASFTPQDSTDAAQLACSILCQPEEIPMVESEDEDEDDGEVSVYDENGEPLLIPNVSDLFNDFQCDSDTASSGLFESSVNGMQDEKETSEPRPLSSNGSMPADLLSPPNSPHHPVSPTKPHHHRHSNHNVDTHGGMVPSNQENYAVPPPTSGATAPWGQHGQLQDPHYRRKLIQQQYEHLISRQHHMYQPPPPPPRSQQALPPKKMDQQSGARGTCANTHSRGAESSGLPPQLVGTTARPWPQPDIRFGPRLMGSRSRFTDITAITGIRLNDAQRIKSPVWAALEKPSR</sequence>